<keyword evidence="1" id="KW-0547">Nucleotide-binding</keyword>
<sequence>MPEIQEPNTNSLTDPALLERIDKLFACNVGEYVALPQLIAVGDQSSGKSSILEGLTKLPFPRDSNFCTRFATQIIFRRAVGQVGRRIKASIIPAPHTSSDNATRLKLWTRTMSGTLQPQKFSDMIQQVHTVMGVRTLEDQIKPTFSRHVFRLEIIGPDEDHLSVIDVPGIFKSVTPGVTTKNDIEMVRSMVLEYMKSTRSIILAVVPANVDIATQEIIERARDADPEGQRTLGVLTKPDLVDRGAERNVLDLIDGKSMPLRHGWVLVRNLGKSELAHGEYTREELEEDLRKKDGWNSIPDDRFGIEALRHKLKDTVTENARREFPKVRMDVSKKLKEARAALQALGHERVTRQQQVDFLLDIVSRFNEIRADALKGNYGTDDIFDKVQRFRLATTVIGRNEQFKADMTHLGHVYRFHRHEIMEGQGEYSSSRGFEMGTFNTSLLPAVMKKQSTKWEKIALGYVADIIAVVDAFITDVLVDLCPNPRTYRGLLSIVSDSVQKKYMEAVEHTQFLLESERNDTLMTLHQSVMDTAQDRPELRMQKLIADKTFHAGNHALGKVIRVEDVKAALPGQSSRDVMVRQIHDILESYYHVAQSRFVDNVCVQSANYFLLAGPKSPMKVLSPTFVYRLTDAQLEDIAGEDPTVHKKRIEAMKVIEELEGARRILL</sequence>
<evidence type="ECO:0000256" key="1">
    <source>
        <dbReference type="ARBA" id="ARBA00022741"/>
    </source>
</evidence>
<organism evidence="5 6">
    <name type="scientific">Aspergillus cavernicola</name>
    <dbReference type="NCBI Taxonomy" id="176166"/>
    <lineage>
        <taxon>Eukaryota</taxon>
        <taxon>Fungi</taxon>
        <taxon>Dikarya</taxon>
        <taxon>Ascomycota</taxon>
        <taxon>Pezizomycotina</taxon>
        <taxon>Eurotiomycetes</taxon>
        <taxon>Eurotiomycetidae</taxon>
        <taxon>Eurotiales</taxon>
        <taxon>Aspergillaceae</taxon>
        <taxon>Aspergillus</taxon>
        <taxon>Aspergillus subgen. Nidulantes</taxon>
    </lineage>
</organism>
<accession>A0ABR4HPU1</accession>
<dbReference type="SMART" id="SM00053">
    <property type="entry name" value="DYNc"/>
    <property type="match status" value="1"/>
</dbReference>
<proteinExistence type="predicted"/>
<feature type="domain" description="GED" evidence="3">
    <location>
        <begin position="580"/>
        <end position="667"/>
    </location>
</feature>
<dbReference type="Gene3D" id="3.40.50.300">
    <property type="entry name" value="P-loop containing nucleotide triphosphate hydrolases"/>
    <property type="match status" value="1"/>
</dbReference>
<evidence type="ECO:0000313" key="6">
    <source>
        <dbReference type="Proteomes" id="UP001610335"/>
    </source>
</evidence>
<evidence type="ECO:0000259" key="3">
    <source>
        <dbReference type="PROSITE" id="PS51388"/>
    </source>
</evidence>
<dbReference type="InterPro" id="IPR022812">
    <property type="entry name" value="Dynamin"/>
</dbReference>
<gene>
    <name evidence="5" type="ORF">BDW59DRAFT_182231</name>
</gene>
<keyword evidence="5" id="KW-0378">Hydrolase</keyword>
<reference evidence="5 6" key="1">
    <citation type="submission" date="2024-07" db="EMBL/GenBank/DDBJ databases">
        <title>Section-level genome sequencing and comparative genomics of Aspergillus sections Usti and Cavernicolus.</title>
        <authorList>
            <consortium name="Lawrence Berkeley National Laboratory"/>
            <person name="Nybo J.L."/>
            <person name="Vesth T.C."/>
            <person name="Theobald S."/>
            <person name="Frisvad J.C."/>
            <person name="Larsen T.O."/>
            <person name="Kjaerboelling I."/>
            <person name="Rothschild-Mancinelli K."/>
            <person name="Lyhne E.K."/>
            <person name="Kogle M.E."/>
            <person name="Barry K."/>
            <person name="Clum A."/>
            <person name="Na H."/>
            <person name="Ledsgaard L."/>
            <person name="Lin J."/>
            <person name="Lipzen A."/>
            <person name="Kuo A."/>
            <person name="Riley R."/>
            <person name="Mondo S."/>
            <person name="LaButti K."/>
            <person name="Haridas S."/>
            <person name="Pangalinan J."/>
            <person name="Salamov A.A."/>
            <person name="Simmons B.A."/>
            <person name="Magnuson J.K."/>
            <person name="Chen J."/>
            <person name="Drula E."/>
            <person name="Henrissat B."/>
            <person name="Wiebenga A."/>
            <person name="Lubbers R.J."/>
            <person name="Gomes A.C."/>
            <person name="Makela M.R."/>
            <person name="Stajich J."/>
            <person name="Grigoriev I.V."/>
            <person name="Mortensen U.H."/>
            <person name="De vries R.P."/>
            <person name="Baker S.E."/>
            <person name="Andersen M.R."/>
        </authorList>
    </citation>
    <scope>NUCLEOTIDE SEQUENCE [LARGE SCALE GENOMIC DNA]</scope>
    <source>
        <strain evidence="5 6">CBS 600.67</strain>
    </source>
</reference>
<dbReference type="Proteomes" id="UP001610335">
    <property type="component" value="Unassembled WGS sequence"/>
</dbReference>
<evidence type="ECO:0000259" key="4">
    <source>
        <dbReference type="PROSITE" id="PS51718"/>
    </source>
</evidence>
<dbReference type="PANTHER" id="PTHR11566">
    <property type="entry name" value="DYNAMIN"/>
    <property type="match status" value="1"/>
</dbReference>
<dbReference type="PROSITE" id="PS51718">
    <property type="entry name" value="G_DYNAMIN_2"/>
    <property type="match status" value="1"/>
</dbReference>
<comment type="caution">
    <text evidence="5">The sequence shown here is derived from an EMBL/GenBank/DDBJ whole genome shotgun (WGS) entry which is preliminary data.</text>
</comment>
<dbReference type="Pfam" id="PF01031">
    <property type="entry name" value="Dynamin_M"/>
    <property type="match status" value="1"/>
</dbReference>
<dbReference type="InterPro" id="IPR001401">
    <property type="entry name" value="Dynamin_GTPase"/>
</dbReference>
<name>A0ABR4HPU1_9EURO</name>
<dbReference type="InterPro" id="IPR045063">
    <property type="entry name" value="Dynamin_N"/>
</dbReference>
<dbReference type="SUPFAM" id="SSF52540">
    <property type="entry name" value="P-loop containing nucleoside triphosphate hydrolases"/>
    <property type="match status" value="1"/>
</dbReference>
<dbReference type="Pfam" id="PF00350">
    <property type="entry name" value="Dynamin_N"/>
    <property type="match status" value="1"/>
</dbReference>
<evidence type="ECO:0000313" key="5">
    <source>
        <dbReference type="EMBL" id="KAL2817509.1"/>
    </source>
</evidence>
<dbReference type="InterPro" id="IPR020850">
    <property type="entry name" value="GED_dom"/>
</dbReference>
<feature type="domain" description="Dynamin-type G" evidence="4">
    <location>
        <begin position="32"/>
        <end position="325"/>
    </location>
</feature>
<dbReference type="PROSITE" id="PS51388">
    <property type="entry name" value="GED"/>
    <property type="match status" value="1"/>
</dbReference>
<dbReference type="CDD" id="cd08771">
    <property type="entry name" value="DLP_1"/>
    <property type="match status" value="1"/>
</dbReference>
<keyword evidence="6" id="KW-1185">Reference proteome</keyword>
<protein>
    <submittedName>
        <fullName evidence="5">P-loop containing nucleoside triphosphate hydrolase protein</fullName>
    </submittedName>
</protein>
<dbReference type="EMBL" id="JBFXLS010000091">
    <property type="protein sequence ID" value="KAL2817509.1"/>
    <property type="molecule type" value="Genomic_DNA"/>
</dbReference>
<dbReference type="InterPro" id="IPR000375">
    <property type="entry name" value="Dynamin_stalk"/>
</dbReference>
<dbReference type="GO" id="GO:0016787">
    <property type="term" value="F:hydrolase activity"/>
    <property type="evidence" value="ECO:0007669"/>
    <property type="project" value="UniProtKB-KW"/>
</dbReference>
<keyword evidence="2" id="KW-0342">GTP-binding</keyword>
<dbReference type="PANTHER" id="PTHR11566:SF215">
    <property type="entry name" value="DYNAMIN GTPASE"/>
    <property type="match status" value="1"/>
</dbReference>
<dbReference type="InterPro" id="IPR030381">
    <property type="entry name" value="G_DYNAMIN_dom"/>
</dbReference>
<dbReference type="PRINTS" id="PR00195">
    <property type="entry name" value="DYNAMIN"/>
</dbReference>
<evidence type="ECO:0000256" key="2">
    <source>
        <dbReference type="ARBA" id="ARBA00023134"/>
    </source>
</evidence>
<dbReference type="InterPro" id="IPR027417">
    <property type="entry name" value="P-loop_NTPase"/>
</dbReference>